<evidence type="ECO:0000313" key="8">
    <source>
        <dbReference type="Proteomes" id="UP000582837"/>
    </source>
</evidence>
<evidence type="ECO:0000256" key="2">
    <source>
        <dbReference type="ARBA" id="ARBA00022475"/>
    </source>
</evidence>
<dbReference type="InterPro" id="IPR005495">
    <property type="entry name" value="LptG/LptF_permease"/>
</dbReference>
<feature type="transmembrane region" description="Helical" evidence="6">
    <location>
        <begin position="54"/>
        <end position="79"/>
    </location>
</feature>
<keyword evidence="4 6" id="KW-1133">Transmembrane helix</keyword>
<feature type="transmembrane region" description="Helical" evidence="6">
    <location>
        <begin position="12"/>
        <end position="34"/>
    </location>
</feature>
<feature type="transmembrane region" description="Helical" evidence="6">
    <location>
        <begin position="334"/>
        <end position="353"/>
    </location>
</feature>
<dbReference type="PANTHER" id="PTHR33529">
    <property type="entry name" value="SLR0882 PROTEIN-RELATED"/>
    <property type="match status" value="1"/>
</dbReference>
<evidence type="ECO:0000256" key="1">
    <source>
        <dbReference type="ARBA" id="ARBA00004651"/>
    </source>
</evidence>
<dbReference type="GO" id="GO:0015920">
    <property type="term" value="P:lipopolysaccharide transport"/>
    <property type="evidence" value="ECO:0007669"/>
    <property type="project" value="TreeGrafter"/>
</dbReference>
<keyword evidence="3 6" id="KW-0812">Transmembrane</keyword>
<reference evidence="7 8" key="1">
    <citation type="submission" date="2020-08" db="EMBL/GenBank/DDBJ databases">
        <title>Genomic Encyclopedia of Type Strains, Phase IV (KMG-IV): sequencing the most valuable type-strain genomes for metagenomic binning, comparative biology and taxonomic classification.</title>
        <authorList>
            <person name="Goeker M."/>
        </authorList>
    </citation>
    <scope>NUCLEOTIDE SEQUENCE [LARGE SCALE GENOMIC DNA]</scope>
    <source>
        <strain evidence="7 8">DSM 29007</strain>
    </source>
</reference>
<dbReference type="AlphaFoldDB" id="A0A841H1I9"/>
<dbReference type="Proteomes" id="UP000582837">
    <property type="component" value="Unassembled WGS sequence"/>
</dbReference>
<comment type="subcellular location">
    <subcellularLocation>
        <location evidence="1">Cell membrane</location>
        <topology evidence="1">Multi-pass membrane protein</topology>
    </subcellularLocation>
</comment>
<organism evidence="7 8">
    <name type="scientific">Longimicrobium terrae</name>
    <dbReference type="NCBI Taxonomy" id="1639882"/>
    <lineage>
        <taxon>Bacteria</taxon>
        <taxon>Pseudomonadati</taxon>
        <taxon>Gemmatimonadota</taxon>
        <taxon>Longimicrobiia</taxon>
        <taxon>Longimicrobiales</taxon>
        <taxon>Longimicrobiaceae</taxon>
        <taxon>Longimicrobium</taxon>
    </lineage>
</organism>
<keyword evidence="5 6" id="KW-0472">Membrane</keyword>
<feature type="transmembrane region" description="Helical" evidence="6">
    <location>
        <begin position="301"/>
        <end position="322"/>
    </location>
</feature>
<feature type="transmembrane region" description="Helical" evidence="6">
    <location>
        <begin position="100"/>
        <end position="119"/>
    </location>
</feature>
<protein>
    <submittedName>
        <fullName evidence="7">Lipopolysaccharide export system permease protein</fullName>
    </submittedName>
</protein>
<comment type="caution">
    <text evidence="7">The sequence shown here is derived from an EMBL/GenBank/DDBJ whole genome shotgun (WGS) entry which is preliminary data.</text>
</comment>
<keyword evidence="8" id="KW-1185">Reference proteome</keyword>
<accession>A0A841H1I9</accession>
<evidence type="ECO:0000256" key="4">
    <source>
        <dbReference type="ARBA" id="ARBA00022989"/>
    </source>
</evidence>
<gene>
    <name evidence="7" type="ORF">HNQ61_003530</name>
</gene>
<dbReference type="EMBL" id="JACHIA010000011">
    <property type="protein sequence ID" value="MBB6071870.1"/>
    <property type="molecule type" value="Genomic_DNA"/>
</dbReference>
<dbReference type="GO" id="GO:0043190">
    <property type="term" value="C:ATP-binding cassette (ABC) transporter complex"/>
    <property type="evidence" value="ECO:0007669"/>
    <property type="project" value="TreeGrafter"/>
</dbReference>
<evidence type="ECO:0000313" key="7">
    <source>
        <dbReference type="EMBL" id="MBB6071870.1"/>
    </source>
</evidence>
<sequence length="357" mass="39174">MIRILDRYILRQFIATFTSLVIGLPLLFIIADITDNIDRYMDRGIGMKNLGLAYVYQFPLFMVYSFPIAALVATVFTVGGMTRHQEITAAKAGGVSFYRLLMPIGFMAIVLSVVALGLGEVVPVTLRKRAVLVGESEAQNNGPRANFVFQTEREGILSARRLEPRVGEMTDVVIERNASTRGAGVHLIARRAVWRDRGGWRLEDVWRRELSASHDEKATHYDTLRIPGLIETPTELLADPRKPEEMRYSEMTRFIGAIQRSGGDARPLEVERAQKLAIPMAVMVIVFFGAPLVTSSARGGAAYGVGVSLGVTIVYMLLFRVGKALGSSGALDPLVAAWGPNGLLLLAAIVLMARVRT</sequence>
<dbReference type="RefSeq" id="WP_170035320.1">
    <property type="nucleotide sequence ID" value="NZ_JABDTL010000001.1"/>
</dbReference>
<proteinExistence type="predicted"/>
<feature type="transmembrane region" description="Helical" evidence="6">
    <location>
        <begin position="276"/>
        <end position="294"/>
    </location>
</feature>
<dbReference type="Pfam" id="PF03739">
    <property type="entry name" value="LptF_LptG"/>
    <property type="match status" value="1"/>
</dbReference>
<keyword evidence="2" id="KW-1003">Cell membrane</keyword>
<name>A0A841H1I9_9BACT</name>
<evidence type="ECO:0000256" key="6">
    <source>
        <dbReference type="SAM" id="Phobius"/>
    </source>
</evidence>
<dbReference type="PANTHER" id="PTHR33529:SF6">
    <property type="entry name" value="YJGP_YJGQ FAMILY PERMEASE"/>
    <property type="match status" value="1"/>
</dbReference>
<evidence type="ECO:0000256" key="5">
    <source>
        <dbReference type="ARBA" id="ARBA00023136"/>
    </source>
</evidence>
<evidence type="ECO:0000256" key="3">
    <source>
        <dbReference type="ARBA" id="ARBA00022692"/>
    </source>
</evidence>